<evidence type="ECO:0000256" key="1">
    <source>
        <dbReference type="SAM" id="MobiDB-lite"/>
    </source>
</evidence>
<proteinExistence type="predicted"/>
<comment type="caution">
    <text evidence="2">The sequence shown here is derived from an EMBL/GenBank/DDBJ whole genome shotgun (WGS) entry which is preliminary data.</text>
</comment>
<organism evidence="2 3">
    <name type="scientific">Cryomyces antarcticus</name>
    <dbReference type="NCBI Taxonomy" id="329879"/>
    <lineage>
        <taxon>Eukaryota</taxon>
        <taxon>Fungi</taxon>
        <taxon>Dikarya</taxon>
        <taxon>Ascomycota</taxon>
        <taxon>Pezizomycotina</taxon>
        <taxon>Dothideomycetes</taxon>
        <taxon>Dothideomycetes incertae sedis</taxon>
        <taxon>Cryomyces</taxon>
    </lineage>
</organism>
<feature type="compositionally biased region" description="Basic and acidic residues" evidence="1">
    <location>
        <begin position="248"/>
        <end position="262"/>
    </location>
</feature>
<protein>
    <submittedName>
        <fullName evidence="2">Uncharacterized protein</fullName>
    </submittedName>
</protein>
<keyword evidence="3" id="KW-1185">Reference proteome</keyword>
<dbReference type="InterPro" id="IPR021861">
    <property type="entry name" value="THO_THOC1"/>
</dbReference>
<sequence length="262" mass="29444">MQLSDLAFQQHILVQALILIDFLLSLTQKSKQKMVELNAQKALLYDYTLSDENTDWALSTRSIIADYLRQGPEGKFYYRMVDTVLARDKNWVRWKLESCPSIVRDALTTDEYLKAKVGAQIATANKRLRATPMGSLDLTFLSDAENANGLKMLKDPNRYRVPSAESFIAAIANDELDMEMAMTDEDKQTLQDAKSSKTWRALRIAVKSKLSRFDQVEDGNNLQRLFEPESVGEPVIDHNAVDVPGSKGAEHSHPHIKEGGAA</sequence>
<dbReference type="PANTHER" id="PTHR13265">
    <property type="entry name" value="THO COMPLEX SUBUNIT 1"/>
    <property type="match status" value="1"/>
</dbReference>
<gene>
    <name evidence="2" type="ORF">LTR16_005945</name>
</gene>
<dbReference type="Proteomes" id="UP001357485">
    <property type="component" value="Unassembled WGS sequence"/>
</dbReference>
<evidence type="ECO:0000313" key="3">
    <source>
        <dbReference type="Proteomes" id="UP001357485"/>
    </source>
</evidence>
<accession>A0ABR0KR42</accession>
<feature type="region of interest" description="Disordered" evidence="1">
    <location>
        <begin position="229"/>
        <end position="262"/>
    </location>
</feature>
<dbReference type="EMBL" id="JAVRRA010025653">
    <property type="protein sequence ID" value="KAK5108838.1"/>
    <property type="molecule type" value="Genomic_DNA"/>
</dbReference>
<dbReference type="Pfam" id="PF11957">
    <property type="entry name" value="efThoc1"/>
    <property type="match status" value="1"/>
</dbReference>
<evidence type="ECO:0000313" key="2">
    <source>
        <dbReference type="EMBL" id="KAK5108838.1"/>
    </source>
</evidence>
<dbReference type="PANTHER" id="PTHR13265:SF0">
    <property type="entry name" value="HPR1"/>
    <property type="match status" value="1"/>
</dbReference>
<name>A0ABR0KR42_9PEZI</name>
<reference evidence="2 3" key="1">
    <citation type="submission" date="2023-08" db="EMBL/GenBank/DDBJ databases">
        <title>Black Yeasts Isolated from many extreme environments.</title>
        <authorList>
            <person name="Coleine C."/>
            <person name="Stajich J.E."/>
            <person name="Selbmann L."/>
        </authorList>
    </citation>
    <scope>NUCLEOTIDE SEQUENCE [LARGE SCALE GENOMIC DNA]</scope>
    <source>
        <strain evidence="2 3">CCFEE 536</strain>
    </source>
</reference>